<sequence length="83" mass="9089">MRDIRRNRAVRAMSAGPISQERAAHKPPTVSTTDAARVCGPTQDPSRGYCGRKATGAKRATGWNEVTCADCMAARRADEEERR</sequence>
<organism evidence="2 3">
    <name type="scientific">Microbacterium gilvum</name>
    <dbReference type="NCBI Taxonomy" id="1336204"/>
    <lineage>
        <taxon>Bacteria</taxon>
        <taxon>Bacillati</taxon>
        <taxon>Actinomycetota</taxon>
        <taxon>Actinomycetes</taxon>
        <taxon>Micrococcales</taxon>
        <taxon>Microbacteriaceae</taxon>
        <taxon>Microbacterium</taxon>
    </lineage>
</organism>
<evidence type="ECO:0000313" key="3">
    <source>
        <dbReference type="Proteomes" id="UP001501645"/>
    </source>
</evidence>
<evidence type="ECO:0000313" key="2">
    <source>
        <dbReference type="EMBL" id="GAA4762450.1"/>
    </source>
</evidence>
<dbReference type="EMBL" id="BAABKO010000001">
    <property type="protein sequence ID" value="GAA4762450.1"/>
    <property type="molecule type" value="Genomic_DNA"/>
</dbReference>
<name>A0ABP8ZR66_9MICO</name>
<gene>
    <name evidence="2" type="ORF">GCM10023351_01090</name>
</gene>
<dbReference type="Proteomes" id="UP001501645">
    <property type="component" value="Unassembled WGS sequence"/>
</dbReference>
<comment type="caution">
    <text evidence="2">The sequence shown here is derived from an EMBL/GenBank/DDBJ whole genome shotgun (WGS) entry which is preliminary data.</text>
</comment>
<protein>
    <submittedName>
        <fullName evidence="2">Uncharacterized protein</fullName>
    </submittedName>
</protein>
<proteinExistence type="predicted"/>
<feature type="region of interest" description="Disordered" evidence="1">
    <location>
        <begin position="1"/>
        <end position="56"/>
    </location>
</feature>
<reference evidence="3" key="1">
    <citation type="journal article" date="2019" name="Int. J. Syst. Evol. Microbiol.">
        <title>The Global Catalogue of Microorganisms (GCM) 10K type strain sequencing project: providing services to taxonomists for standard genome sequencing and annotation.</title>
        <authorList>
            <consortium name="The Broad Institute Genomics Platform"/>
            <consortium name="The Broad Institute Genome Sequencing Center for Infectious Disease"/>
            <person name="Wu L."/>
            <person name="Ma J."/>
        </authorList>
    </citation>
    <scope>NUCLEOTIDE SEQUENCE [LARGE SCALE GENOMIC DNA]</scope>
    <source>
        <strain evidence="3">JCM 18537</strain>
    </source>
</reference>
<keyword evidence="3" id="KW-1185">Reference proteome</keyword>
<accession>A0ABP8ZR66</accession>
<evidence type="ECO:0000256" key="1">
    <source>
        <dbReference type="SAM" id="MobiDB-lite"/>
    </source>
</evidence>